<reference evidence="4 5" key="1">
    <citation type="journal article" date="2017" name="BMC Genomics">
        <title>Chromosome level assembly and secondary metabolite potential of the parasitic fungus Cordyceps militaris.</title>
        <authorList>
            <person name="Kramer G.J."/>
            <person name="Nodwell J.R."/>
        </authorList>
    </citation>
    <scope>NUCLEOTIDE SEQUENCE [LARGE SCALE GENOMIC DNA]</scope>
    <source>
        <strain evidence="4 5">ATCC 34164</strain>
    </source>
</reference>
<dbReference type="PROSITE" id="PS50048">
    <property type="entry name" value="ZN2_CY6_FUNGAL_2"/>
    <property type="match status" value="1"/>
</dbReference>
<dbReference type="Gene3D" id="4.10.240.10">
    <property type="entry name" value="Zn(2)-C6 fungal-type DNA-binding domain"/>
    <property type="match status" value="1"/>
</dbReference>
<dbReference type="AlphaFoldDB" id="A0A2H4SGR0"/>
<dbReference type="EMBL" id="CP023324">
    <property type="protein sequence ID" value="ATY62295.1"/>
    <property type="molecule type" value="Genomic_DNA"/>
</dbReference>
<dbReference type="CDD" id="cd00067">
    <property type="entry name" value="GAL4"/>
    <property type="match status" value="1"/>
</dbReference>
<dbReference type="GO" id="GO:0008270">
    <property type="term" value="F:zinc ion binding"/>
    <property type="evidence" value="ECO:0007669"/>
    <property type="project" value="InterPro"/>
</dbReference>
<dbReference type="PANTHER" id="PTHR38791:SF1">
    <property type="entry name" value="TRANSCRIPTION FACTOR, PUTATIVE-RELATED"/>
    <property type="match status" value="1"/>
</dbReference>
<dbReference type="InterPro" id="IPR053175">
    <property type="entry name" value="DHMBA_Reg_Transcription_Factor"/>
</dbReference>
<evidence type="ECO:0000256" key="1">
    <source>
        <dbReference type="ARBA" id="ARBA00023242"/>
    </source>
</evidence>
<keyword evidence="1" id="KW-0539">Nucleus</keyword>
<dbReference type="VEuPathDB" id="FungiDB:CCM_06870"/>
<evidence type="ECO:0000256" key="2">
    <source>
        <dbReference type="SAM" id="MobiDB-lite"/>
    </source>
</evidence>
<accession>A0A2H4SGR0</accession>
<dbReference type="InterPro" id="IPR036864">
    <property type="entry name" value="Zn2-C6_fun-type_DNA-bd_sf"/>
</dbReference>
<feature type="domain" description="Zn(2)-C6 fungal-type" evidence="3">
    <location>
        <begin position="10"/>
        <end position="38"/>
    </location>
</feature>
<dbReference type="SMART" id="SM00066">
    <property type="entry name" value="GAL4"/>
    <property type="match status" value="1"/>
</dbReference>
<dbReference type="PANTHER" id="PTHR38791">
    <property type="entry name" value="ZN(II)2CYS6 TRANSCRIPTION FACTOR (EUROFUNG)-RELATED-RELATED"/>
    <property type="match status" value="1"/>
</dbReference>
<protein>
    <submittedName>
        <fullName evidence="4">Fungal transcriptional regulatory</fullName>
    </submittedName>
</protein>
<dbReference type="InterPro" id="IPR001138">
    <property type="entry name" value="Zn2Cys6_DnaBD"/>
</dbReference>
<feature type="region of interest" description="Disordered" evidence="2">
    <location>
        <begin position="52"/>
        <end position="92"/>
    </location>
</feature>
<dbReference type="SUPFAM" id="SSF57701">
    <property type="entry name" value="Zn2/Cys6 DNA-binding domain"/>
    <property type="match status" value="1"/>
</dbReference>
<dbReference type="Pfam" id="PF00172">
    <property type="entry name" value="Zn_clus"/>
    <property type="match status" value="1"/>
</dbReference>
<name>A0A2H4SGR0_CORMI</name>
<dbReference type="GO" id="GO:0000981">
    <property type="term" value="F:DNA-binding transcription factor activity, RNA polymerase II-specific"/>
    <property type="evidence" value="ECO:0007669"/>
    <property type="project" value="InterPro"/>
</dbReference>
<proteinExistence type="predicted"/>
<dbReference type="VEuPathDB" id="FungiDB:A9K55_008034"/>
<dbReference type="OrthoDB" id="4491390at2759"/>
<sequence>MPNTGKPSQDCHLCRQRRVKCDLARPACQRCTKYGAVCPGYRDQQALVFRNADPSTLKRRRKRAAAGGAQPAPASRADPSSSASGGGDERSQALVTGAAALRRQVTEHWTAQSVPLLLDVYSTMDFLRHVYTANHSSSGPLLWSAHIFTRTYVLNVRYPTHASAGLRGQAQRELAMFMGKTLRAVNRALAAPGGACRDDILATVWLLANHEVLAGTLGRQQPVNTWQLHARGLYSILKARGTAALLTSAGRTAFWPAFNMVQLQALILNTACPAETDEWLGVCERRLFEGEALTLRIAQYIASVCAVQARVMGHLRAADGARSASDEYLSLRQALLDADETFAAYVLTESPLAPDTGGGTDMAMDVYMRNVQCAAVIKSHHQMQMLCNLLTHYAPCSVPHATLLAHRRYALWRVHESAQAVIDSLPAAMAPLARTTVLQSPGVLFDAMRLIFPLFLVAHVPCTRQEHKEVALRALTFIGTEVGIRQALVRDGPTMSLPREVRAPLTLDSLAEPPWVSSPPPDFTVLGF</sequence>
<organism evidence="4 5">
    <name type="scientific">Cordyceps militaris</name>
    <name type="common">Caterpillar fungus</name>
    <name type="synonym">Clavaria militaris</name>
    <dbReference type="NCBI Taxonomy" id="73501"/>
    <lineage>
        <taxon>Eukaryota</taxon>
        <taxon>Fungi</taxon>
        <taxon>Dikarya</taxon>
        <taxon>Ascomycota</taxon>
        <taxon>Pezizomycotina</taxon>
        <taxon>Sordariomycetes</taxon>
        <taxon>Hypocreomycetidae</taxon>
        <taxon>Hypocreales</taxon>
        <taxon>Cordycipitaceae</taxon>
        <taxon>Cordyceps</taxon>
    </lineage>
</organism>
<evidence type="ECO:0000259" key="3">
    <source>
        <dbReference type="PROSITE" id="PS50048"/>
    </source>
</evidence>
<gene>
    <name evidence="4" type="ORF">A9K55_008034</name>
</gene>
<dbReference type="Proteomes" id="UP000323067">
    <property type="component" value="Chromosome vii"/>
</dbReference>
<evidence type="ECO:0000313" key="5">
    <source>
        <dbReference type="Proteomes" id="UP000323067"/>
    </source>
</evidence>
<feature type="compositionally biased region" description="Low complexity" evidence="2">
    <location>
        <begin position="65"/>
        <end position="83"/>
    </location>
</feature>
<evidence type="ECO:0000313" key="4">
    <source>
        <dbReference type="EMBL" id="ATY62295.1"/>
    </source>
</evidence>